<keyword evidence="5" id="KW-0227">DNA damage</keyword>
<keyword evidence="5" id="KW-0234">DNA repair</keyword>
<dbReference type="PANTHER" id="PTHR12891:SF0">
    <property type="entry name" value="MMS19 NUCLEOTIDE EXCISION REPAIR PROTEIN HOMOLOG"/>
    <property type="match status" value="1"/>
</dbReference>
<dbReference type="GO" id="GO:0051604">
    <property type="term" value="P:protein maturation"/>
    <property type="evidence" value="ECO:0007669"/>
    <property type="project" value="UniProtKB-UniRule"/>
</dbReference>
<dbReference type="InterPro" id="IPR039920">
    <property type="entry name" value="MMS19"/>
</dbReference>
<comment type="function">
    <text evidence="5">Key component of the cytosolic iron-sulfur protein assembly (CIA) complex, a multiprotein complex that mediates the incorporation of iron-sulfur cluster into apoproteins specifically involved in DNA metabolism and genomic integrity. In the CIA complex, MMS19 acts as an adapter between early-acting CIA components and a subset of cellular target iron-sulfur proteins.</text>
</comment>
<dbReference type="SUPFAM" id="SSF48371">
    <property type="entry name" value="ARM repeat"/>
    <property type="match status" value="2"/>
</dbReference>
<dbReference type="InterPro" id="IPR016024">
    <property type="entry name" value="ARM-type_fold"/>
</dbReference>
<comment type="subcellular location">
    <subcellularLocation>
        <location evidence="1 5">Nucleus</location>
    </subcellularLocation>
</comment>
<evidence type="ECO:0000256" key="2">
    <source>
        <dbReference type="ARBA" id="ARBA00009340"/>
    </source>
</evidence>
<dbReference type="EMBL" id="UFAJ01000215">
    <property type="protein sequence ID" value="SSD59843.1"/>
    <property type="molecule type" value="Genomic_DNA"/>
</dbReference>
<evidence type="ECO:0000259" key="7">
    <source>
        <dbReference type="Pfam" id="PF14500"/>
    </source>
</evidence>
<evidence type="ECO:0000256" key="5">
    <source>
        <dbReference type="RuleBase" id="RU367072"/>
    </source>
</evidence>
<keyword evidence="3" id="KW-0677">Repeat</keyword>
<evidence type="ECO:0000256" key="4">
    <source>
        <dbReference type="ARBA" id="ARBA00023242"/>
    </source>
</evidence>
<dbReference type="PANTHER" id="PTHR12891">
    <property type="entry name" value="DNA REPAIR/TRANSCRIPTION PROTEIN MET18/MMS19"/>
    <property type="match status" value="1"/>
</dbReference>
<comment type="similarity">
    <text evidence="2 5">Belongs to the MET18/MMS19 family.</text>
</comment>
<dbReference type="AlphaFoldDB" id="A0A376B5A6"/>
<reference evidence="9" key="1">
    <citation type="submission" date="2018-06" db="EMBL/GenBank/DDBJ databases">
        <authorList>
            <person name="Guldener U."/>
        </authorList>
    </citation>
    <scope>NUCLEOTIDE SEQUENCE [LARGE SCALE GENOMIC DNA]</scope>
    <source>
        <strain evidence="9">UTAD17</strain>
    </source>
</reference>
<accession>A0A376B5A6</accession>
<dbReference type="Pfam" id="PF14500">
    <property type="entry name" value="MMS19_N"/>
    <property type="match status" value="1"/>
</dbReference>
<protein>
    <recommendedName>
        <fullName evidence="5">MMS19 nucleotide excision repair protein</fullName>
    </recommendedName>
</protein>
<dbReference type="VEuPathDB" id="FungiDB:SCODWIG_01604"/>
<dbReference type="GO" id="GO:0016226">
    <property type="term" value="P:iron-sulfur cluster assembly"/>
    <property type="evidence" value="ECO:0007669"/>
    <property type="project" value="UniProtKB-UniRule"/>
</dbReference>
<gene>
    <name evidence="8" type="ORF">SCODWIG_01604</name>
</gene>
<evidence type="ECO:0000313" key="9">
    <source>
        <dbReference type="Proteomes" id="UP000262825"/>
    </source>
</evidence>
<dbReference type="GO" id="GO:0006281">
    <property type="term" value="P:DNA repair"/>
    <property type="evidence" value="ECO:0007669"/>
    <property type="project" value="UniProtKB-UniRule"/>
</dbReference>
<dbReference type="InterPro" id="IPR029240">
    <property type="entry name" value="MMS19_N"/>
</dbReference>
<name>A0A376B5A6_9ASCO</name>
<dbReference type="InterPro" id="IPR011989">
    <property type="entry name" value="ARM-like"/>
</dbReference>
<evidence type="ECO:0000259" key="6">
    <source>
        <dbReference type="Pfam" id="PF12460"/>
    </source>
</evidence>
<keyword evidence="4 5" id="KW-0539">Nucleus</keyword>
<evidence type="ECO:0000256" key="3">
    <source>
        <dbReference type="ARBA" id="ARBA00022737"/>
    </source>
</evidence>
<sequence>MNTPLSELQADILTYKANWRIKNIKKCKLVCENITKNLESKNFKLIDIILALQSDLTASDDLDQGNSKRECALQFLSDTLEIIPKELLLKNDVDVIFQYYSNKFTTDSSVLKQTMKGINSLVNMKWFSKENVVSLLKCLDVDNYTPTNHVASIRYFAFAILQTCFDNFKEKILASKELETDFIEAFLNVSNGEKDPKNLLLSFKLNKEVSTTFHISNDGKVTQDLFDTLFCYFPITFKPPKNDPYKITNQDLKLALRDAISACSAFGNDAFSNLLDKMTASSPSVKNDTLLTLQKCIDNYAPTTTVKYWLQIWNALKFEIIHNNNDEKDDSDGFNNYQDALGVIQSLSGKLYELGDFPFDKFLKQAFDDLQQNFVHEKDLRQSCGILSSIASTNEDCFNKVLKIILPVFFDDNELSDLNLHSQKLLMLNLSFFLTSYCNVFKDCVEDETTVKSNELLNYKDQIFILLSKALTGSSDSEITVKTLAIVQFTKLVTMPCYLLKNEVFIIVQYLVDTLLSGGERDLNKNLYHSCLEGLKSISGKYEDIVHEVALNRFLFILSDPHVVNPEKVLKIIIDFSCSRHKLVKESVIELSKILNKLSGKCDSEYSFILLSTIYTLINGNMDTLFQAQESLVANPIASASIEYPVTLKDAIFENLFELIFIPSILNENDNLNIISDIFYLILLKCPNQLEVYDTIIKHEFLLKRQVLQTPSRLIIPFLKMIASFDLVAVELPPNYLTDAIKLATVSVDDDETIQLGYLELCCLLVNKGVPLNRDNYEELDLSLLFWLAKGLSLFNSPTASSIISYLMSKLSEENIGYVVAQLFVILVLDIPIFQKVKGCSNVNVKALHKQKIFYMTVPKLVTMFKETDNLQFKFNYLTALSFILRYTPLQIKTGYIVELFPLLVHALEMKNGDVRVSSLQTIKDTLETSPDLLLTHVHTLVTESLKLIDHRDEYNTTSVRLLSLFLLKLLATSLPLNYLQPFQKSIITGLIIGLDDPKRNVRKAAVDARQAYYELGQVFV</sequence>
<dbReference type="GO" id="GO:0005634">
    <property type="term" value="C:nucleus"/>
    <property type="evidence" value="ECO:0007669"/>
    <property type="project" value="UniProtKB-SubCell"/>
</dbReference>
<dbReference type="GO" id="GO:0097361">
    <property type="term" value="C:cytosolic [4Fe-4S] assembly targeting complex"/>
    <property type="evidence" value="ECO:0007669"/>
    <property type="project" value="UniProtKB-UniRule"/>
</dbReference>
<dbReference type="Gene3D" id="1.25.10.10">
    <property type="entry name" value="Leucine-rich Repeat Variant"/>
    <property type="match status" value="1"/>
</dbReference>
<dbReference type="InterPro" id="IPR024687">
    <property type="entry name" value="MMS19_C"/>
</dbReference>
<evidence type="ECO:0000313" key="8">
    <source>
        <dbReference type="EMBL" id="SSD59843.1"/>
    </source>
</evidence>
<keyword evidence="9" id="KW-1185">Reference proteome</keyword>
<dbReference type="Pfam" id="PF12460">
    <property type="entry name" value="MMS19_C"/>
    <property type="match status" value="1"/>
</dbReference>
<feature type="domain" description="MMS19 C-terminal" evidence="6">
    <location>
        <begin position="569"/>
        <end position="972"/>
    </location>
</feature>
<proteinExistence type="inferred from homology"/>
<feature type="domain" description="MMS19 N-terminal" evidence="7">
    <location>
        <begin position="66"/>
        <end position="322"/>
    </location>
</feature>
<dbReference type="Proteomes" id="UP000262825">
    <property type="component" value="Unassembled WGS sequence"/>
</dbReference>
<organism evidence="8 9">
    <name type="scientific">Saccharomycodes ludwigii</name>
    <dbReference type="NCBI Taxonomy" id="36035"/>
    <lineage>
        <taxon>Eukaryota</taxon>
        <taxon>Fungi</taxon>
        <taxon>Dikarya</taxon>
        <taxon>Ascomycota</taxon>
        <taxon>Saccharomycotina</taxon>
        <taxon>Saccharomycetes</taxon>
        <taxon>Saccharomycodales</taxon>
        <taxon>Saccharomycodaceae</taxon>
        <taxon>Saccharomycodes</taxon>
    </lineage>
</organism>
<evidence type="ECO:0000256" key="1">
    <source>
        <dbReference type="ARBA" id="ARBA00004123"/>
    </source>
</evidence>